<dbReference type="Pfam" id="PF04199">
    <property type="entry name" value="Cyclase"/>
    <property type="match status" value="1"/>
</dbReference>
<protein>
    <recommendedName>
        <fullName evidence="4">Cyclase</fullName>
    </recommendedName>
</protein>
<dbReference type="InterPro" id="IPR007325">
    <property type="entry name" value="KFase/CYL"/>
</dbReference>
<name>A0A1B9GXW8_9TREE</name>
<dbReference type="PANTHER" id="PTHR34861">
    <property type="match status" value="1"/>
</dbReference>
<dbReference type="GO" id="GO:0019441">
    <property type="term" value="P:L-tryptophan catabolic process to kynurenine"/>
    <property type="evidence" value="ECO:0007669"/>
    <property type="project" value="InterPro"/>
</dbReference>
<dbReference type="PANTHER" id="PTHR34861:SF11">
    <property type="entry name" value="CYCLASE"/>
    <property type="match status" value="1"/>
</dbReference>
<dbReference type="STRING" id="1296120.A0A1B9GXW8"/>
<sequence>MSLPCTFDELKSRPGPPLNAWGLYGPDDELGRLNLITPDAVKRASQAVKQGICINLNLPLSSFPSLAPSVRPKIKHEVHHRVYCIDDVVTFNTQTSTQWDGFRHFPYKHYPKQDQYTYHGGMTEEEAKDPSVTKYGVQNYARKPISSRAHLLDVASYVKRHGLPPLSYFDTSTPIDLETLVGCAEESGVYFALGDICIIRTGWTEAFLSLTEEERAAVLEKRGGTVGVDQGEDMLRWHWEQGISAVVSDTGAYEVYPSPKSPSIHEVFLAGWGLPMGELFDLRELAATCEKYKQWTFMFTSMGLNLDGGIATPPNAQAIL</sequence>
<dbReference type="SUPFAM" id="SSF102198">
    <property type="entry name" value="Putative cyclase"/>
    <property type="match status" value="1"/>
</dbReference>
<evidence type="ECO:0000256" key="1">
    <source>
        <dbReference type="ARBA" id="ARBA00007865"/>
    </source>
</evidence>
<evidence type="ECO:0000313" key="3">
    <source>
        <dbReference type="Proteomes" id="UP000092666"/>
    </source>
</evidence>
<gene>
    <name evidence="2" type="ORF">I316_02349</name>
</gene>
<dbReference type="Gene3D" id="3.50.30.50">
    <property type="entry name" value="Putative cyclase"/>
    <property type="match status" value="1"/>
</dbReference>
<dbReference type="InterPro" id="IPR037175">
    <property type="entry name" value="KFase_sf"/>
</dbReference>
<dbReference type="AlphaFoldDB" id="A0A1B9GXW8"/>
<accession>A0A1B9GXW8</accession>
<evidence type="ECO:0000313" key="2">
    <source>
        <dbReference type="EMBL" id="OCF35856.1"/>
    </source>
</evidence>
<reference evidence="2 3" key="1">
    <citation type="submission" date="2013-07" db="EMBL/GenBank/DDBJ databases">
        <title>The Genome Sequence of Cryptococcus heveanensis BCC8398.</title>
        <authorList>
            <consortium name="The Broad Institute Genome Sequencing Platform"/>
            <person name="Cuomo C."/>
            <person name="Litvintseva A."/>
            <person name="Chen Y."/>
            <person name="Heitman J."/>
            <person name="Sun S."/>
            <person name="Springer D."/>
            <person name="Dromer F."/>
            <person name="Young S.K."/>
            <person name="Zeng Q."/>
            <person name="Gargeya S."/>
            <person name="Fitzgerald M."/>
            <person name="Abouelleil A."/>
            <person name="Alvarado L."/>
            <person name="Berlin A.M."/>
            <person name="Chapman S.B."/>
            <person name="Dewar J."/>
            <person name="Goldberg J."/>
            <person name="Griggs A."/>
            <person name="Gujja S."/>
            <person name="Hansen M."/>
            <person name="Howarth C."/>
            <person name="Imamovic A."/>
            <person name="Larimer J."/>
            <person name="McCowan C."/>
            <person name="Murphy C."/>
            <person name="Pearson M."/>
            <person name="Priest M."/>
            <person name="Roberts A."/>
            <person name="Saif S."/>
            <person name="Shea T."/>
            <person name="Sykes S."/>
            <person name="Wortman J."/>
            <person name="Nusbaum C."/>
            <person name="Birren B."/>
        </authorList>
    </citation>
    <scope>NUCLEOTIDE SEQUENCE [LARGE SCALE GENOMIC DNA]</scope>
    <source>
        <strain evidence="2 3">BCC8398</strain>
    </source>
</reference>
<evidence type="ECO:0008006" key="4">
    <source>
        <dbReference type="Google" id="ProtNLM"/>
    </source>
</evidence>
<keyword evidence="3" id="KW-1185">Reference proteome</keyword>
<reference evidence="3" key="2">
    <citation type="submission" date="2013-12" db="EMBL/GenBank/DDBJ databases">
        <title>Evolution of pathogenesis and genome organization in the Tremellales.</title>
        <authorList>
            <person name="Cuomo C."/>
            <person name="Litvintseva A."/>
            <person name="Heitman J."/>
            <person name="Chen Y."/>
            <person name="Sun S."/>
            <person name="Springer D."/>
            <person name="Dromer F."/>
            <person name="Young S."/>
            <person name="Zeng Q."/>
            <person name="Chapman S."/>
            <person name="Gujja S."/>
            <person name="Saif S."/>
            <person name="Birren B."/>
        </authorList>
    </citation>
    <scope>NUCLEOTIDE SEQUENCE [LARGE SCALE GENOMIC DNA]</scope>
    <source>
        <strain evidence="3">BCC8398</strain>
    </source>
</reference>
<dbReference type="GO" id="GO:0004061">
    <property type="term" value="F:arylformamidase activity"/>
    <property type="evidence" value="ECO:0007669"/>
    <property type="project" value="InterPro"/>
</dbReference>
<proteinExistence type="inferred from homology"/>
<organism evidence="2 3">
    <name type="scientific">Kwoniella heveanensis BCC8398</name>
    <dbReference type="NCBI Taxonomy" id="1296120"/>
    <lineage>
        <taxon>Eukaryota</taxon>
        <taxon>Fungi</taxon>
        <taxon>Dikarya</taxon>
        <taxon>Basidiomycota</taxon>
        <taxon>Agaricomycotina</taxon>
        <taxon>Tremellomycetes</taxon>
        <taxon>Tremellales</taxon>
        <taxon>Cryptococcaceae</taxon>
        <taxon>Kwoniella</taxon>
    </lineage>
</organism>
<dbReference type="OrthoDB" id="5396at2759"/>
<dbReference type="EMBL" id="KI669497">
    <property type="protein sequence ID" value="OCF35856.1"/>
    <property type="molecule type" value="Genomic_DNA"/>
</dbReference>
<comment type="similarity">
    <text evidence="1">Belongs to the Cyclase 1 superfamily.</text>
</comment>
<dbReference type="Proteomes" id="UP000092666">
    <property type="component" value="Unassembled WGS sequence"/>
</dbReference>